<dbReference type="KEGG" id="ngk:NGK_0321"/>
<accession>B4RJL1</accession>
<organism evidence="1 2">
    <name type="scientific">Neisseria gonorrhoeae (strain NCCP11945)</name>
    <dbReference type="NCBI Taxonomy" id="521006"/>
    <lineage>
        <taxon>Bacteria</taxon>
        <taxon>Pseudomonadati</taxon>
        <taxon>Pseudomonadota</taxon>
        <taxon>Betaproteobacteria</taxon>
        <taxon>Neisseriales</taxon>
        <taxon>Neisseriaceae</taxon>
        <taxon>Neisseria</taxon>
    </lineage>
</organism>
<dbReference type="AlphaFoldDB" id="B4RJL1"/>
<reference evidence="1 2" key="1">
    <citation type="journal article" date="2008" name="J. Bacteriol.">
        <title>Complete genome sequence of Neisseria gonorrhoeae NCCP11945.</title>
        <authorList>
            <person name="Chung G.T."/>
            <person name="Yoo J.S."/>
            <person name="Oh H.B."/>
            <person name="Lee Y.S."/>
            <person name="Cha S.H."/>
            <person name="Kim S.J."/>
            <person name="Yoo C.K."/>
        </authorList>
    </citation>
    <scope>NUCLEOTIDE SEQUENCE [LARGE SCALE GENOMIC DNA]</scope>
    <source>
        <strain evidence="1 2">NCCP11945</strain>
    </source>
</reference>
<gene>
    <name evidence="1" type="ordered locus">NGK_0321</name>
</gene>
<sequence length="68" mass="7986">MLPVRFTRVSDGIRRCDSRQQSNSFLSPIRKSVLPVLVFLLEYCHYDRNHSVFSQTLSANPRFGEKVW</sequence>
<dbReference type="GO" id="GO:0005524">
    <property type="term" value="F:ATP binding"/>
    <property type="evidence" value="ECO:0007669"/>
    <property type="project" value="UniProtKB-KW"/>
</dbReference>
<evidence type="ECO:0000313" key="2">
    <source>
        <dbReference type="Proteomes" id="UP000002564"/>
    </source>
</evidence>
<dbReference type="EMBL" id="CP001050">
    <property type="protein sequence ID" value="ACF29015.1"/>
    <property type="molecule type" value="Genomic_DNA"/>
</dbReference>
<keyword evidence="1" id="KW-0067">ATP-binding</keyword>
<dbReference type="HOGENOM" id="CLU_2789613_0_0_4"/>
<evidence type="ECO:0000313" key="1">
    <source>
        <dbReference type="EMBL" id="ACF29015.1"/>
    </source>
</evidence>
<proteinExistence type="predicted"/>
<dbReference type="Proteomes" id="UP000002564">
    <property type="component" value="Chromosome"/>
</dbReference>
<keyword evidence="1" id="KW-0547">Nucleotide-binding</keyword>
<protein>
    <submittedName>
        <fullName evidence="1">Spermidine/putrescine ABC transporter, ATP-binding protein</fullName>
    </submittedName>
</protein>
<name>B4RJL1_NEIG2</name>